<comment type="caution">
    <text evidence="3">The sequence shown here is derived from an EMBL/GenBank/DDBJ whole genome shotgun (WGS) entry which is preliminary data.</text>
</comment>
<evidence type="ECO:0000313" key="4">
    <source>
        <dbReference type="Proteomes" id="UP000031668"/>
    </source>
</evidence>
<organism evidence="3 4">
    <name type="scientific">Thelohanellus kitauei</name>
    <name type="common">Myxosporean</name>
    <dbReference type="NCBI Taxonomy" id="669202"/>
    <lineage>
        <taxon>Eukaryota</taxon>
        <taxon>Metazoa</taxon>
        <taxon>Cnidaria</taxon>
        <taxon>Myxozoa</taxon>
        <taxon>Myxosporea</taxon>
        <taxon>Bivalvulida</taxon>
        <taxon>Platysporina</taxon>
        <taxon>Myxobolidae</taxon>
        <taxon>Thelohanellus</taxon>
    </lineage>
</organism>
<feature type="transmembrane region" description="Helical" evidence="1">
    <location>
        <begin position="83"/>
        <end position="104"/>
    </location>
</feature>
<keyword evidence="4" id="KW-1185">Reference proteome</keyword>
<feature type="transmembrane region" description="Helical" evidence="1">
    <location>
        <begin position="110"/>
        <end position="129"/>
    </location>
</feature>
<proteinExistence type="predicted"/>
<dbReference type="Proteomes" id="UP000031668">
    <property type="component" value="Unassembled WGS sequence"/>
</dbReference>
<keyword evidence="1" id="KW-0812">Transmembrane</keyword>
<keyword evidence="1" id="KW-0472">Membrane</keyword>
<dbReference type="AlphaFoldDB" id="A0A0C2JUT3"/>
<protein>
    <submittedName>
        <fullName evidence="3">Uncharacterized protein</fullName>
    </submittedName>
</protein>
<reference evidence="3 4" key="1">
    <citation type="journal article" date="2014" name="Genome Biol. Evol.">
        <title>The genome of the myxosporean Thelohanellus kitauei shows adaptations to nutrient acquisition within its fish host.</title>
        <authorList>
            <person name="Yang Y."/>
            <person name="Xiong J."/>
            <person name="Zhou Z."/>
            <person name="Huo F."/>
            <person name="Miao W."/>
            <person name="Ran C."/>
            <person name="Liu Y."/>
            <person name="Zhang J."/>
            <person name="Feng J."/>
            <person name="Wang M."/>
            <person name="Wang M."/>
            <person name="Wang L."/>
            <person name="Yao B."/>
        </authorList>
    </citation>
    <scope>NUCLEOTIDE SEQUENCE [LARGE SCALE GENOMIC DNA]</scope>
    <source>
        <strain evidence="3">Wuqing</strain>
    </source>
</reference>
<keyword evidence="1" id="KW-1133">Transmembrane helix</keyword>
<evidence type="ECO:0000256" key="1">
    <source>
        <dbReference type="SAM" id="Phobius"/>
    </source>
</evidence>
<dbReference type="EMBL" id="JWZT01000947">
    <property type="protein sequence ID" value="KII73158.1"/>
    <property type="molecule type" value="Genomic_DNA"/>
</dbReference>
<evidence type="ECO:0000313" key="3">
    <source>
        <dbReference type="EMBL" id="KII73158.1"/>
    </source>
</evidence>
<evidence type="ECO:0000313" key="2">
    <source>
        <dbReference type="EMBL" id="KII73156.1"/>
    </source>
</evidence>
<name>A0A0C2JUT3_THEKT</name>
<feature type="transmembrane region" description="Helical" evidence="1">
    <location>
        <begin position="6"/>
        <end position="29"/>
    </location>
</feature>
<gene>
    <name evidence="2" type="ORF">RF11_16491</name>
    <name evidence="3" type="ORF">RF11_16493</name>
</gene>
<sequence length="202" mass="23106">MDWKSLMPWVPFIVLESLCIASCAILIAASRVKSVFGTRLYALIPQPQHTVSIDARDQWTWMTAFRKPDLPVYTDHFEMIKEFIVIALCMAVIGTVLAAVGRVIERARAPSGLVLVIAAFVLFVFSIVYTQQCVRIFRDSTFALQSAKFKECYPKSYVIRVYFLLIFTWPISIVFALHAGYVLWECYKNKLYFGIPPEEVTT</sequence>
<accession>A0A0C2JUT3</accession>
<feature type="transmembrane region" description="Helical" evidence="1">
    <location>
        <begin position="157"/>
        <end position="184"/>
    </location>
</feature>
<dbReference type="EMBL" id="JWZT01000947">
    <property type="protein sequence ID" value="KII73156.1"/>
    <property type="molecule type" value="Genomic_DNA"/>
</dbReference>